<evidence type="ECO:0000256" key="1">
    <source>
        <dbReference type="PROSITE-ProRule" id="PRU00169"/>
    </source>
</evidence>
<dbReference type="RefSeq" id="WP_302040943.1">
    <property type="nucleotide sequence ID" value="NZ_JAUKPO010000026.1"/>
</dbReference>
<evidence type="ECO:0000313" key="3">
    <source>
        <dbReference type="EMBL" id="MDO1450140.1"/>
    </source>
</evidence>
<protein>
    <submittedName>
        <fullName evidence="3">Response regulator</fullName>
    </submittedName>
</protein>
<comment type="caution">
    <text evidence="3">The sequence shown here is derived from an EMBL/GenBank/DDBJ whole genome shotgun (WGS) entry which is preliminary data.</text>
</comment>
<dbReference type="Pfam" id="PF00072">
    <property type="entry name" value="Response_reg"/>
    <property type="match status" value="1"/>
</dbReference>
<feature type="domain" description="Response regulatory" evidence="2">
    <location>
        <begin position="8"/>
        <end position="131"/>
    </location>
</feature>
<proteinExistence type="predicted"/>
<accession>A0ABT8RDG6</accession>
<keyword evidence="1" id="KW-0597">Phosphoprotein</keyword>
<dbReference type="InterPro" id="IPR011006">
    <property type="entry name" value="CheY-like_superfamily"/>
</dbReference>
<dbReference type="EMBL" id="JAUKPO010000026">
    <property type="protein sequence ID" value="MDO1450140.1"/>
    <property type="molecule type" value="Genomic_DNA"/>
</dbReference>
<dbReference type="SMART" id="SM00448">
    <property type="entry name" value="REC"/>
    <property type="match status" value="1"/>
</dbReference>
<gene>
    <name evidence="3" type="ORF">Q0590_27915</name>
</gene>
<name>A0ABT8RDG6_9BACT</name>
<dbReference type="PROSITE" id="PS50110">
    <property type="entry name" value="RESPONSE_REGULATORY"/>
    <property type="match status" value="1"/>
</dbReference>
<organism evidence="3 4">
    <name type="scientific">Rhodocytophaga aerolata</name>
    <dbReference type="NCBI Taxonomy" id="455078"/>
    <lineage>
        <taxon>Bacteria</taxon>
        <taxon>Pseudomonadati</taxon>
        <taxon>Bacteroidota</taxon>
        <taxon>Cytophagia</taxon>
        <taxon>Cytophagales</taxon>
        <taxon>Rhodocytophagaceae</taxon>
        <taxon>Rhodocytophaga</taxon>
    </lineage>
</organism>
<dbReference type="InterPro" id="IPR052893">
    <property type="entry name" value="TCS_response_regulator"/>
</dbReference>
<dbReference type="Gene3D" id="3.40.50.2300">
    <property type="match status" value="1"/>
</dbReference>
<evidence type="ECO:0000259" key="2">
    <source>
        <dbReference type="PROSITE" id="PS50110"/>
    </source>
</evidence>
<reference evidence="3" key="1">
    <citation type="submission" date="2023-07" db="EMBL/GenBank/DDBJ databases">
        <title>The genome sequence of Rhodocytophaga aerolata KACC 12507.</title>
        <authorList>
            <person name="Zhang X."/>
        </authorList>
    </citation>
    <scope>NUCLEOTIDE SEQUENCE</scope>
    <source>
        <strain evidence="3">KACC 12507</strain>
    </source>
</reference>
<feature type="modified residue" description="4-aspartylphosphate" evidence="1">
    <location>
        <position position="65"/>
    </location>
</feature>
<dbReference type="PANTHER" id="PTHR44520:SF2">
    <property type="entry name" value="RESPONSE REGULATOR RCP1"/>
    <property type="match status" value="1"/>
</dbReference>
<dbReference type="Proteomes" id="UP001168528">
    <property type="component" value="Unassembled WGS sequence"/>
</dbReference>
<dbReference type="SUPFAM" id="SSF52172">
    <property type="entry name" value="CheY-like"/>
    <property type="match status" value="1"/>
</dbReference>
<dbReference type="PANTHER" id="PTHR44520">
    <property type="entry name" value="RESPONSE REGULATOR RCP1-RELATED"/>
    <property type="match status" value="1"/>
</dbReference>
<sequence>MLTFRFKTALLIDDNDVDAMIHSRLVKNSCFAEEIIIKYSAIEALDYLSKRLFASQAFPEIIFLDVNMPLMNGFDFLTELDKFPASVWKETKIIMLSSTIHKEEIAKIHSNPKVYTFICKPLTALGLMKLM</sequence>
<evidence type="ECO:0000313" key="4">
    <source>
        <dbReference type="Proteomes" id="UP001168528"/>
    </source>
</evidence>
<keyword evidence="4" id="KW-1185">Reference proteome</keyword>
<dbReference type="InterPro" id="IPR001789">
    <property type="entry name" value="Sig_transdc_resp-reg_receiver"/>
</dbReference>